<evidence type="ECO:0000313" key="9">
    <source>
        <dbReference type="EMBL" id="APT85625.1"/>
    </source>
</evidence>
<keyword evidence="10" id="KW-1185">Reference proteome</keyword>
<evidence type="ECO:0000256" key="5">
    <source>
        <dbReference type="ARBA" id="ARBA00022679"/>
    </source>
</evidence>
<gene>
    <name evidence="9" type="ORF">CAQU_11895</name>
</gene>
<evidence type="ECO:0000256" key="7">
    <source>
        <dbReference type="ARBA" id="ARBA00032572"/>
    </source>
</evidence>
<comment type="catalytic activity">
    <reaction evidence="1">
        <text>2 alpha,alpha'-trehalose 6-mycolate = alpha,alpha'-trehalose 6,6'-bismycolate + alpha,alpha-trehalose</text>
        <dbReference type="Rhea" id="RHEA:23472"/>
        <dbReference type="ChEBI" id="CHEBI:16551"/>
        <dbReference type="ChEBI" id="CHEBI:18195"/>
        <dbReference type="ChEBI" id="CHEBI:18234"/>
        <dbReference type="EC" id="2.3.1.122"/>
    </reaction>
</comment>
<dbReference type="PANTHER" id="PTHR48098">
    <property type="entry name" value="ENTEROCHELIN ESTERASE-RELATED"/>
    <property type="match status" value="1"/>
</dbReference>
<accession>A0A1L7CIJ0</accession>
<dbReference type="PANTHER" id="PTHR48098:SF1">
    <property type="entry name" value="DIACYLGLYCEROL ACYLTRANSFERASE_MYCOLYLTRANSFERASE AG85A"/>
    <property type="match status" value="1"/>
</dbReference>
<dbReference type="InterPro" id="IPR000801">
    <property type="entry name" value="Esterase-like"/>
</dbReference>
<dbReference type="STRING" id="1431546.CAQU_11895"/>
<dbReference type="AlphaFoldDB" id="A0A1L7CIJ0"/>
<dbReference type="GO" id="GO:0050348">
    <property type="term" value="F:trehalose O-mycolyltransferase activity"/>
    <property type="evidence" value="ECO:0007669"/>
    <property type="project" value="UniProtKB-EC"/>
</dbReference>
<dbReference type="Proteomes" id="UP000185478">
    <property type="component" value="Chromosome"/>
</dbReference>
<dbReference type="KEGG" id="caqu:CAQU_11895"/>
<evidence type="ECO:0000256" key="6">
    <source>
        <dbReference type="ARBA" id="ARBA00023315"/>
    </source>
</evidence>
<evidence type="ECO:0000256" key="2">
    <source>
        <dbReference type="ARBA" id="ARBA00005874"/>
    </source>
</evidence>
<dbReference type="PROSITE" id="PS51318">
    <property type="entry name" value="TAT"/>
    <property type="match status" value="1"/>
</dbReference>
<protein>
    <recommendedName>
        <fullName evidence="7">Acyl-CoA:diacylglycerol acyltransferase</fullName>
        <ecNumber evidence="3">2.3.1.122</ecNumber>
        <ecNumber evidence="4">2.3.1.20</ecNumber>
    </recommendedName>
</protein>
<keyword evidence="5" id="KW-0808">Transferase</keyword>
<dbReference type="RefSeq" id="WP_075727908.1">
    <property type="nucleotide sequence ID" value="NZ_CP009245.1"/>
</dbReference>
<comment type="catalytic activity">
    <reaction evidence="8">
        <text>an acyl-CoA + a 1,2-diacyl-sn-glycerol = a triacyl-sn-glycerol + CoA</text>
        <dbReference type="Rhea" id="RHEA:10868"/>
        <dbReference type="ChEBI" id="CHEBI:17815"/>
        <dbReference type="ChEBI" id="CHEBI:57287"/>
        <dbReference type="ChEBI" id="CHEBI:58342"/>
        <dbReference type="ChEBI" id="CHEBI:64615"/>
        <dbReference type="EC" id="2.3.1.20"/>
    </reaction>
</comment>
<dbReference type="InterPro" id="IPR006311">
    <property type="entry name" value="TAT_signal"/>
</dbReference>
<comment type="similarity">
    <text evidence="2">Belongs to the mycobacterial A85 antigen family.</text>
</comment>
<evidence type="ECO:0000256" key="8">
    <source>
        <dbReference type="ARBA" id="ARBA00048109"/>
    </source>
</evidence>
<evidence type="ECO:0000256" key="4">
    <source>
        <dbReference type="ARBA" id="ARBA00013244"/>
    </source>
</evidence>
<name>A0A1L7CIJ0_9CORY</name>
<organism evidence="9 10">
    <name type="scientific">Corynebacterium aquilae DSM 44791</name>
    <dbReference type="NCBI Taxonomy" id="1431546"/>
    <lineage>
        <taxon>Bacteria</taxon>
        <taxon>Bacillati</taxon>
        <taxon>Actinomycetota</taxon>
        <taxon>Actinomycetes</taxon>
        <taxon>Mycobacteriales</taxon>
        <taxon>Corynebacteriaceae</taxon>
        <taxon>Corynebacterium</taxon>
    </lineage>
</organism>
<evidence type="ECO:0000256" key="1">
    <source>
        <dbReference type="ARBA" id="ARBA00000697"/>
    </source>
</evidence>
<dbReference type="Pfam" id="PF08310">
    <property type="entry name" value="LGFP"/>
    <property type="match status" value="4"/>
</dbReference>
<dbReference type="Gene3D" id="3.40.50.1820">
    <property type="entry name" value="alpha/beta hydrolase"/>
    <property type="match status" value="1"/>
</dbReference>
<dbReference type="EC" id="2.3.1.20" evidence="4"/>
<dbReference type="EC" id="2.3.1.122" evidence="3"/>
<keyword evidence="6" id="KW-0012">Acyltransferase</keyword>
<dbReference type="InterPro" id="IPR013207">
    <property type="entry name" value="LGFP"/>
</dbReference>
<dbReference type="GO" id="GO:0004144">
    <property type="term" value="F:diacylglycerol O-acyltransferase activity"/>
    <property type="evidence" value="ECO:0007669"/>
    <property type="project" value="UniProtKB-EC"/>
</dbReference>
<dbReference type="OrthoDB" id="4527292at2"/>
<evidence type="ECO:0000313" key="10">
    <source>
        <dbReference type="Proteomes" id="UP000185478"/>
    </source>
</evidence>
<dbReference type="InterPro" id="IPR050583">
    <property type="entry name" value="Mycobacterial_A85_antigen"/>
</dbReference>
<dbReference type="SUPFAM" id="SSF53474">
    <property type="entry name" value="alpha/beta-Hydrolases"/>
    <property type="match status" value="1"/>
</dbReference>
<dbReference type="Pfam" id="PF00756">
    <property type="entry name" value="Esterase"/>
    <property type="match status" value="1"/>
</dbReference>
<proteinExistence type="inferred from homology"/>
<sequence>MRKAQKNTRRNRLIALGAIPTALALGLGALTLPADAQSSLFGGSSNISDYLQDDNVPERTPVRTDFPKIEGLPEGVSVERQEWLDSHRVALFIRSAAMPEKPIQVQILLARDWYSHPDRKFPEVWALDGLRANEEENGWTLHTNIQQQYAGRNVNVILPVGGEASFYTDWERPDNGKHYMWESFLTNELPAVLNNGYRSNGKRAIVGLSMGGTAAINLAEHRPDLFEFVGSFSGYLDTTSIGMPMGIAGALKDGGGYDADAMWGPAGSKRWIDNDPKLGISALKGKTVYVAAGNGTDDYGKPGSVATGPSNMAGIGLEVMARMTTQTFVDRAKRDGVDVIQKFRPTGVHNWPYWQFELEQAWPYIADSLGLDKNDRGADCTPTGLIAEVTKGGQYGTCINNEYDIAGGKAEDFTAGRAFWSAETGAHVLIGRIAARYSEIGGPESWLGFPITNELKTPDGVGRFVHFQHGSIYWTPETGAHAIPKDMVDAWATEGYETGILGYPISEPKGEDGTLIQQFQGGYIVRNDKGDDDKRKGAFIVKGEIAKRYTAINTVVSKLGAPTSNEITIPGGVLQNYDNGTFYWSAASGAHFIFNGDIRDEWGKRGWEQGELGWPTSDEKSIPAGGLTIDFQHGTIKQINGVVIVDKK</sequence>
<dbReference type="EMBL" id="CP009245">
    <property type="protein sequence ID" value="APT85625.1"/>
    <property type="molecule type" value="Genomic_DNA"/>
</dbReference>
<reference evidence="9 10" key="1">
    <citation type="submission" date="2014-08" db="EMBL/GenBank/DDBJ databases">
        <title>Complete genome sequence of Corynebacterium aquilae S-613T(T) (=DSM 44791(T)), isolated from the choana of a healthy golden eagle.</title>
        <authorList>
            <person name="Ruckert C."/>
            <person name="Albersmeier A."/>
            <person name="Winkler A."/>
            <person name="Kalinowski J."/>
        </authorList>
    </citation>
    <scope>NUCLEOTIDE SEQUENCE [LARGE SCALE GENOMIC DNA]</scope>
    <source>
        <strain evidence="9 10">S-613</strain>
    </source>
</reference>
<dbReference type="InterPro" id="IPR029058">
    <property type="entry name" value="AB_hydrolase_fold"/>
</dbReference>
<evidence type="ECO:0000256" key="3">
    <source>
        <dbReference type="ARBA" id="ARBA00012820"/>
    </source>
</evidence>